<proteinExistence type="predicted"/>
<protein>
    <submittedName>
        <fullName evidence="2">Uncharacterized protein</fullName>
    </submittedName>
</protein>
<name>A0A8K0TL42_9PEZI</name>
<organism evidence="2 3">
    <name type="scientific">Plectosphaerella cucumerina</name>
    <dbReference type="NCBI Taxonomy" id="40658"/>
    <lineage>
        <taxon>Eukaryota</taxon>
        <taxon>Fungi</taxon>
        <taxon>Dikarya</taxon>
        <taxon>Ascomycota</taxon>
        <taxon>Pezizomycotina</taxon>
        <taxon>Sordariomycetes</taxon>
        <taxon>Hypocreomycetidae</taxon>
        <taxon>Glomerellales</taxon>
        <taxon>Plectosphaerellaceae</taxon>
        <taxon>Plectosphaerella</taxon>
    </lineage>
</organism>
<reference evidence="2" key="1">
    <citation type="journal article" date="2021" name="Nat. Commun.">
        <title>Genetic determinants of endophytism in the Arabidopsis root mycobiome.</title>
        <authorList>
            <person name="Mesny F."/>
            <person name="Miyauchi S."/>
            <person name="Thiergart T."/>
            <person name="Pickel B."/>
            <person name="Atanasova L."/>
            <person name="Karlsson M."/>
            <person name="Huettel B."/>
            <person name="Barry K.W."/>
            <person name="Haridas S."/>
            <person name="Chen C."/>
            <person name="Bauer D."/>
            <person name="Andreopoulos W."/>
            <person name="Pangilinan J."/>
            <person name="LaButti K."/>
            <person name="Riley R."/>
            <person name="Lipzen A."/>
            <person name="Clum A."/>
            <person name="Drula E."/>
            <person name="Henrissat B."/>
            <person name="Kohler A."/>
            <person name="Grigoriev I.V."/>
            <person name="Martin F.M."/>
            <person name="Hacquard S."/>
        </authorList>
    </citation>
    <scope>NUCLEOTIDE SEQUENCE</scope>
    <source>
        <strain evidence="2">MPI-CAGE-AT-0016</strain>
    </source>
</reference>
<evidence type="ECO:0000256" key="1">
    <source>
        <dbReference type="SAM" id="MobiDB-lite"/>
    </source>
</evidence>
<sequence length="276" mass="31163">MIHLSDGHHQRVCMQQARGDRLPGHHLREDTYGSDILNCWPSCRTRMASTGLRWWQVRPERCVGRQSSTTVHLVPQTSMLLRSATLQDEADEEEEGVTLAPNWREKRKLGCAPSGRTPRGRRKEADEEKTTLSCCPTGFSDHNLEDLFIMSVHCREPLAESHSTISRWPMCAMGVSRGQKEDARVRHGRRNPYRRRLWNEIGKEQQQGIRQNTAGWLRQRCPEGVGQAAMAFCAAAVTDMHGDSGQGQGQRPTRSALLPGSVLSSHHRPTTCLERP</sequence>
<keyword evidence="3" id="KW-1185">Reference proteome</keyword>
<dbReference type="EMBL" id="JAGPXD010000002">
    <property type="protein sequence ID" value="KAH7367548.1"/>
    <property type="molecule type" value="Genomic_DNA"/>
</dbReference>
<dbReference type="AlphaFoldDB" id="A0A8K0TL42"/>
<evidence type="ECO:0000313" key="3">
    <source>
        <dbReference type="Proteomes" id="UP000813385"/>
    </source>
</evidence>
<accession>A0A8K0TL42</accession>
<gene>
    <name evidence="2" type="ORF">B0T11DRAFT_54946</name>
</gene>
<evidence type="ECO:0000313" key="2">
    <source>
        <dbReference type="EMBL" id="KAH7367548.1"/>
    </source>
</evidence>
<comment type="caution">
    <text evidence="2">The sequence shown here is derived from an EMBL/GenBank/DDBJ whole genome shotgun (WGS) entry which is preliminary data.</text>
</comment>
<feature type="region of interest" description="Disordered" evidence="1">
    <location>
        <begin position="240"/>
        <end position="276"/>
    </location>
</feature>
<feature type="region of interest" description="Disordered" evidence="1">
    <location>
        <begin position="108"/>
        <end position="127"/>
    </location>
</feature>
<dbReference type="Proteomes" id="UP000813385">
    <property type="component" value="Unassembled WGS sequence"/>
</dbReference>